<proteinExistence type="predicted"/>
<evidence type="ECO:0000313" key="3">
    <source>
        <dbReference type="EMBL" id="KAG0589854.1"/>
    </source>
</evidence>
<evidence type="ECO:0000256" key="1">
    <source>
        <dbReference type="SAM" id="Phobius"/>
    </source>
</evidence>
<comment type="caution">
    <text evidence="3">The sequence shown here is derived from an EMBL/GenBank/DDBJ whole genome shotgun (WGS) entry which is preliminary data.</text>
</comment>
<organism evidence="3 4">
    <name type="scientific">Ceratodon purpureus</name>
    <name type="common">Fire moss</name>
    <name type="synonym">Dicranum purpureum</name>
    <dbReference type="NCBI Taxonomy" id="3225"/>
    <lineage>
        <taxon>Eukaryota</taxon>
        <taxon>Viridiplantae</taxon>
        <taxon>Streptophyta</taxon>
        <taxon>Embryophyta</taxon>
        <taxon>Bryophyta</taxon>
        <taxon>Bryophytina</taxon>
        <taxon>Bryopsida</taxon>
        <taxon>Dicranidae</taxon>
        <taxon>Pseudoditrichales</taxon>
        <taxon>Ditrichaceae</taxon>
        <taxon>Ceratodon</taxon>
    </lineage>
</organism>
<keyword evidence="1" id="KW-0472">Membrane</keyword>
<feature type="transmembrane region" description="Helical" evidence="1">
    <location>
        <begin position="116"/>
        <end position="140"/>
    </location>
</feature>
<evidence type="ECO:0000313" key="4">
    <source>
        <dbReference type="Proteomes" id="UP000822688"/>
    </source>
</evidence>
<dbReference type="AlphaFoldDB" id="A0A8T0J1Q9"/>
<dbReference type="PANTHER" id="PTHR36046:SF1">
    <property type="entry name" value="DUF6737 DOMAIN-CONTAINING PROTEIN"/>
    <property type="match status" value="1"/>
</dbReference>
<keyword evidence="4" id="KW-1185">Reference proteome</keyword>
<feature type="domain" description="DUF6737" evidence="2">
    <location>
        <begin position="102"/>
        <end position="157"/>
    </location>
</feature>
<keyword evidence="1" id="KW-0812">Transmembrane</keyword>
<keyword evidence="1" id="KW-1133">Transmembrane helix</keyword>
<name>A0A8T0J1Q9_CERPU</name>
<dbReference type="EMBL" id="CM026421">
    <property type="protein sequence ID" value="KAG0589854.1"/>
    <property type="molecule type" value="Genomic_DNA"/>
</dbReference>
<reference evidence="3" key="1">
    <citation type="submission" date="2020-06" db="EMBL/GenBank/DDBJ databases">
        <title>WGS assembly of Ceratodon purpureus strain R40.</title>
        <authorList>
            <person name="Carey S.B."/>
            <person name="Jenkins J."/>
            <person name="Shu S."/>
            <person name="Lovell J.T."/>
            <person name="Sreedasyam A."/>
            <person name="Maumus F."/>
            <person name="Tiley G.P."/>
            <person name="Fernandez-Pozo N."/>
            <person name="Barry K."/>
            <person name="Chen C."/>
            <person name="Wang M."/>
            <person name="Lipzen A."/>
            <person name="Daum C."/>
            <person name="Saski C.A."/>
            <person name="Payton A.C."/>
            <person name="Mcbreen J.C."/>
            <person name="Conrad R.E."/>
            <person name="Kollar L.M."/>
            <person name="Olsson S."/>
            <person name="Huttunen S."/>
            <person name="Landis J.B."/>
            <person name="Wickett N.J."/>
            <person name="Johnson M.G."/>
            <person name="Rensing S.A."/>
            <person name="Grimwood J."/>
            <person name="Schmutz J."/>
            <person name="Mcdaniel S.F."/>
        </authorList>
    </citation>
    <scope>NUCLEOTIDE SEQUENCE</scope>
    <source>
        <strain evidence="3">R40</strain>
    </source>
</reference>
<dbReference type="GO" id="GO:0009507">
    <property type="term" value="C:chloroplast"/>
    <property type="evidence" value="ECO:0007669"/>
    <property type="project" value="TreeGrafter"/>
</dbReference>
<dbReference type="OrthoDB" id="1747990at2759"/>
<feature type="transmembrane region" description="Helical" evidence="1">
    <location>
        <begin position="146"/>
        <end position="164"/>
    </location>
</feature>
<evidence type="ECO:0000259" key="2">
    <source>
        <dbReference type="Pfam" id="PF20522"/>
    </source>
</evidence>
<dbReference type="PANTHER" id="PTHR36046">
    <property type="entry name" value="PROTEIN, PUTATIVE-RELATED"/>
    <property type="match status" value="1"/>
</dbReference>
<protein>
    <recommendedName>
        <fullName evidence="2">DUF6737 domain-containing protein</fullName>
    </recommendedName>
</protein>
<accession>A0A8T0J1Q9</accession>
<sequence length="184" mass="20379">MAAVAASSCVRPACAAFAPPAAHKSPARAVSFACSSSVQLRDCSRLVRNGNRMTTLGLGVRGLRRGSVVRASVEDVEDNMDDEGVVRDMERYLNDLSVEYENVWDTKPVWCQPWTIVLTGVIGVSLSWLVIKSAIVTGIVTVLVAGWWYVFLYTYPLAYTAMIAERRQKQRNGTEDTYGLRTRK</sequence>
<dbReference type="Proteomes" id="UP000822688">
    <property type="component" value="Chromosome 1"/>
</dbReference>
<dbReference type="InterPro" id="IPR046625">
    <property type="entry name" value="DUF6737"/>
</dbReference>
<gene>
    <name evidence="3" type="ORF">KC19_1G053900</name>
</gene>
<dbReference type="Pfam" id="PF20522">
    <property type="entry name" value="DUF6737"/>
    <property type="match status" value="1"/>
</dbReference>